<evidence type="ECO:0000259" key="8">
    <source>
        <dbReference type="PROSITE" id="PS50850"/>
    </source>
</evidence>
<dbReference type="Gene3D" id="1.20.1250.20">
    <property type="entry name" value="MFS general substrate transporter like domains"/>
    <property type="match status" value="1"/>
</dbReference>
<dbReference type="PROSITE" id="PS00216">
    <property type="entry name" value="SUGAR_TRANSPORT_1"/>
    <property type="match status" value="1"/>
</dbReference>
<feature type="transmembrane region" description="Helical" evidence="7">
    <location>
        <begin position="41"/>
        <end position="59"/>
    </location>
</feature>
<keyword evidence="10" id="KW-1185">Reference proteome</keyword>
<dbReference type="Pfam" id="PF07690">
    <property type="entry name" value="MFS_1"/>
    <property type="match status" value="1"/>
</dbReference>
<feature type="transmembrane region" description="Helical" evidence="7">
    <location>
        <begin position="271"/>
        <end position="291"/>
    </location>
</feature>
<dbReference type="PROSITE" id="PS50850">
    <property type="entry name" value="MFS"/>
    <property type="match status" value="1"/>
</dbReference>
<feature type="transmembrane region" description="Helical" evidence="7">
    <location>
        <begin position="101"/>
        <end position="123"/>
    </location>
</feature>
<name>A0A7X0RJQ8_9ACTN</name>
<comment type="caution">
    <text evidence="9">The sequence shown here is derived from an EMBL/GenBank/DDBJ whole genome shotgun (WGS) entry which is preliminary data.</text>
</comment>
<dbReference type="InterPro" id="IPR036259">
    <property type="entry name" value="MFS_trans_sf"/>
</dbReference>
<sequence>MTRSSERRLGLLLLAAAAGTNIPTPLLLVYRAELDMSSTSVTALFGVYALGLMPAVALAGPAADRWGRRRVAIPVTLFSALTSLLYVTVAHHEPLLFLVRFLQGAGAGAVFTVGSAWLVEAAVREGSRSGPRTAAVAMTGGFAIGPAIAGLIGQWGPWPLILPYLLHVVALLLALAAAWTVTETLVPRAVDVHDVVSRSPFLPGRLSAAVLVVAPLAVCVYAFPASAIAGVPVLIGLPAAPVALTGLLAGATLGAGSLAAPLQGRLGARTAPVAAACGFVGFALTAVAAAVPALLLLAVPAAVVLGAGGGLSLASGLARLPTVAAEGRLGTVSAAFYATAYVGFGVPLLLAALASVADVSVWLGVLAVTCGVLAVQQARARL</sequence>
<evidence type="ECO:0000313" key="10">
    <source>
        <dbReference type="Proteomes" id="UP000523955"/>
    </source>
</evidence>
<organism evidence="9 10">
    <name type="scientific">Nocardioides luti</name>
    <dbReference type="NCBI Taxonomy" id="2761101"/>
    <lineage>
        <taxon>Bacteria</taxon>
        <taxon>Bacillati</taxon>
        <taxon>Actinomycetota</taxon>
        <taxon>Actinomycetes</taxon>
        <taxon>Propionibacteriales</taxon>
        <taxon>Nocardioidaceae</taxon>
        <taxon>Nocardioides</taxon>
    </lineage>
</organism>
<dbReference type="RefSeq" id="WP_185254902.1">
    <property type="nucleotide sequence ID" value="NZ_JACKXE010000002.1"/>
</dbReference>
<comment type="subcellular location">
    <subcellularLocation>
        <location evidence="1">Cell membrane</location>
        <topology evidence="1">Multi-pass membrane protein</topology>
    </subcellularLocation>
</comment>
<dbReference type="AlphaFoldDB" id="A0A7X0RJQ8"/>
<feature type="transmembrane region" description="Helical" evidence="7">
    <location>
        <begin position="297"/>
        <end position="317"/>
    </location>
</feature>
<dbReference type="InterPro" id="IPR050171">
    <property type="entry name" value="MFS_Transporters"/>
</dbReference>
<feature type="domain" description="Major facilitator superfamily (MFS) profile" evidence="8">
    <location>
        <begin position="1"/>
        <end position="382"/>
    </location>
</feature>
<dbReference type="PANTHER" id="PTHR23517:SF13">
    <property type="entry name" value="MAJOR FACILITATOR SUPERFAMILY MFS_1"/>
    <property type="match status" value="1"/>
</dbReference>
<evidence type="ECO:0000256" key="2">
    <source>
        <dbReference type="ARBA" id="ARBA00022448"/>
    </source>
</evidence>
<protein>
    <submittedName>
        <fullName evidence="9">MFS transporter</fullName>
    </submittedName>
</protein>
<dbReference type="PANTHER" id="PTHR23517">
    <property type="entry name" value="RESISTANCE PROTEIN MDTM, PUTATIVE-RELATED-RELATED"/>
    <property type="match status" value="1"/>
</dbReference>
<dbReference type="InterPro" id="IPR011701">
    <property type="entry name" value="MFS"/>
</dbReference>
<accession>A0A7X0RJQ8</accession>
<keyword evidence="2" id="KW-0813">Transport</keyword>
<evidence type="ECO:0000256" key="3">
    <source>
        <dbReference type="ARBA" id="ARBA00022475"/>
    </source>
</evidence>
<keyword evidence="5 7" id="KW-1133">Transmembrane helix</keyword>
<keyword evidence="4 7" id="KW-0812">Transmembrane</keyword>
<gene>
    <name evidence="9" type="ORF">H5V45_19860</name>
</gene>
<dbReference type="InterPro" id="IPR005829">
    <property type="entry name" value="Sugar_transporter_CS"/>
</dbReference>
<keyword evidence="3" id="KW-1003">Cell membrane</keyword>
<evidence type="ECO:0000256" key="4">
    <source>
        <dbReference type="ARBA" id="ARBA00022692"/>
    </source>
</evidence>
<dbReference type="Proteomes" id="UP000523955">
    <property type="component" value="Unassembled WGS sequence"/>
</dbReference>
<feature type="transmembrane region" description="Helical" evidence="7">
    <location>
        <begin position="329"/>
        <end position="353"/>
    </location>
</feature>
<reference evidence="9 10" key="1">
    <citation type="submission" date="2020-08" db="EMBL/GenBank/DDBJ databases">
        <authorList>
            <person name="Seo M.-J."/>
        </authorList>
    </citation>
    <scope>NUCLEOTIDE SEQUENCE [LARGE SCALE GENOMIC DNA]</scope>
    <source>
        <strain evidence="9 10">KIGAM211</strain>
    </source>
</reference>
<dbReference type="GO" id="GO:0005886">
    <property type="term" value="C:plasma membrane"/>
    <property type="evidence" value="ECO:0007669"/>
    <property type="project" value="UniProtKB-SubCell"/>
</dbReference>
<evidence type="ECO:0000256" key="5">
    <source>
        <dbReference type="ARBA" id="ARBA00022989"/>
    </source>
</evidence>
<dbReference type="EMBL" id="JACKXE010000002">
    <property type="protein sequence ID" value="MBB6629586.1"/>
    <property type="molecule type" value="Genomic_DNA"/>
</dbReference>
<feature type="transmembrane region" description="Helical" evidence="7">
    <location>
        <begin position="359"/>
        <end position="375"/>
    </location>
</feature>
<dbReference type="SUPFAM" id="SSF103473">
    <property type="entry name" value="MFS general substrate transporter"/>
    <property type="match status" value="1"/>
</dbReference>
<evidence type="ECO:0000313" key="9">
    <source>
        <dbReference type="EMBL" id="MBB6629586.1"/>
    </source>
</evidence>
<keyword evidence="6 7" id="KW-0472">Membrane</keyword>
<evidence type="ECO:0000256" key="7">
    <source>
        <dbReference type="SAM" id="Phobius"/>
    </source>
</evidence>
<dbReference type="GO" id="GO:0022857">
    <property type="term" value="F:transmembrane transporter activity"/>
    <property type="evidence" value="ECO:0007669"/>
    <property type="project" value="InterPro"/>
</dbReference>
<feature type="transmembrane region" description="Helical" evidence="7">
    <location>
        <begin position="135"/>
        <end position="155"/>
    </location>
</feature>
<dbReference type="InterPro" id="IPR020846">
    <property type="entry name" value="MFS_dom"/>
</dbReference>
<feature type="transmembrane region" description="Helical" evidence="7">
    <location>
        <begin position="71"/>
        <end position="89"/>
    </location>
</feature>
<proteinExistence type="predicted"/>
<evidence type="ECO:0000256" key="1">
    <source>
        <dbReference type="ARBA" id="ARBA00004651"/>
    </source>
</evidence>
<feature type="transmembrane region" description="Helical" evidence="7">
    <location>
        <begin position="235"/>
        <end position="259"/>
    </location>
</feature>
<evidence type="ECO:0000256" key="6">
    <source>
        <dbReference type="ARBA" id="ARBA00023136"/>
    </source>
</evidence>
<feature type="transmembrane region" description="Helical" evidence="7">
    <location>
        <begin position="202"/>
        <end position="223"/>
    </location>
</feature>
<feature type="transmembrane region" description="Helical" evidence="7">
    <location>
        <begin position="161"/>
        <end position="181"/>
    </location>
</feature>